<evidence type="ECO:0000256" key="1">
    <source>
        <dbReference type="SAM" id="MobiDB-lite"/>
    </source>
</evidence>
<dbReference type="Gramene" id="OMERI01G13120.1">
    <property type="protein sequence ID" value="OMERI01G13120.1"/>
    <property type="gene ID" value="OMERI01G13120"/>
</dbReference>
<reference evidence="2" key="1">
    <citation type="submission" date="2015-04" db="UniProtKB">
        <authorList>
            <consortium name="EnsemblPlants"/>
        </authorList>
    </citation>
    <scope>IDENTIFICATION</scope>
</reference>
<sequence>MEAACLWTGRSTGQLDLAASALDAEGEGRWKELMRRWRRSWPALLGEPDRLDGVGGGSQAGQAGFGRHYPGSRRRRPAEMELGEASGSGGQQLGFGGAGGREVGWRGAECADRWNRRMKGSFVVADLFVGQPLDTKISGVVSDPVDSKGSS</sequence>
<feature type="compositionally biased region" description="Gly residues" evidence="1">
    <location>
        <begin position="86"/>
        <end position="101"/>
    </location>
</feature>
<dbReference type="HOGENOM" id="CLU_1734372_0_0_1"/>
<dbReference type="EnsemblPlants" id="OMERI01G13120.1">
    <property type="protein sequence ID" value="OMERI01G13120.1"/>
    <property type="gene ID" value="OMERI01G13120"/>
</dbReference>
<evidence type="ECO:0000313" key="2">
    <source>
        <dbReference type="EnsemblPlants" id="OMERI01G13120.1"/>
    </source>
</evidence>
<dbReference type="AlphaFoldDB" id="A0A0E0C1I4"/>
<reference evidence="2" key="2">
    <citation type="submission" date="2018-05" db="EMBL/GenBank/DDBJ databases">
        <title>OmerRS3 (Oryza meridionalis Reference Sequence Version 3).</title>
        <authorList>
            <person name="Zhang J."/>
            <person name="Kudrna D."/>
            <person name="Lee S."/>
            <person name="Talag J."/>
            <person name="Welchert J."/>
            <person name="Wing R.A."/>
        </authorList>
    </citation>
    <scope>NUCLEOTIDE SEQUENCE [LARGE SCALE GENOMIC DNA]</scope>
    <source>
        <strain evidence="2">cv. OR44</strain>
    </source>
</reference>
<evidence type="ECO:0000313" key="3">
    <source>
        <dbReference type="Proteomes" id="UP000008021"/>
    </source>
</evidence>
<proteinExistence type="predicted"/>
<keyword evidence="3" id="KW-1185">Reference proteome</keyword>
<organism evidence="2">
    <name type="scientific">Oryza meridionalis</name>
    <dbReference type="NCBI Taxonomy" id="40149"/>
    <lineage>
        <taxon>Eukaryota</taxon>
        <taxon>Viridiplantae</taxon>
        <taxon>Streptophyta</taxon>
        <taxon>Embryophyta</taxon>
        <taxon>Tracheophyta</taxon>
        <taxon>Spermatophyta</taxon>
        <taxon>Magnoliopsida</taxon>
        <taxon>Liliopsida</taxon>
        <taxon>Poales</taxon>
        <taxon>Poaceae</taxon>
        <taxon>BOP clade</taxon>
        <taxon>Oryzoideae</taxon>
        <taxon>Oryzeae</taxon>
        <taxon>Oryzinae</taxon>
        <taxon>Oryza</taxon>
    </lineage>
</organism>
<accession>A0A0E0C1I4</accession>
<feature type="region of interest" description="Disordered" evidence="1">
    <location>
        <begin position="48"/>
        <end position="101"/>
    </location>
</feature>
<protein>
    <submittedName>
        <fullName evidence="2">Uncharacterized protein</fullName>
    </submittedName>
</protein>
<dbReference type="Proteomes" id="UP000008021">
    <property type="component" value="Chromosome 1"/>
</dbReference>
<name>A0A0E0C1I4_9ORYZ</name>